<keyword evidence="1" id="KW-0812">Transmembrane</keyword>
<name>A0ABP8JQI5_9MICO</name>
<gene>
    <name evidence="2" type="ORF">GCM10023167_24310</name>
</gene>
<dbReference type="EMBL" id="BAABGL010000034">
    <property type="protein sequence ID" value="GAA4394677.1"/>
    <property type="molecule type" value="Genomic_DNA"/>
</dbReference>
<dbReference type="Proteomes" id="UP001500642">
    <property type="component" value="Unassembled WGS sequence"/>
</dbReference>
<reference evidence="3" key="1">
    <citation type="journal article" date="2019" name="Int. J. Syst. Evol. Microbiol.">
        <title>The Global Catalogue of Microorganisms (GCM) 10K type strain sequencing project: providing services to taxonomists for standard genome sequencing and annotation.</title>
        <authorList>
            <consortium name="The Broad Institute Genomics Platform"/>
            <consortium name="The Broad Institute Genome Sequencing Center for Infectious Disease"/>
            <person name="Wu L."/>
            <person name="Ma J."/>
        </authorList>
    </citation>
    <scope>NUCLEOTIDE SEQUENCE [LARGE SCALE GENOMIC DNA]</scope>
    <source>
        <strain evidence="3">JCM 17808</strain>
    </source>
</reference>
<dbReference type="CDD" id="cd07822">
    <property type="entry name" value="SRPBCC_4"/>
    <property type="match status" value="1"/>
</dbReference>
<keyword evidence="1" id="KW-0472">Membrane</keyword>
<dbReference type="RefSeq" id="WP_345032446.1">
    <property type="nucleotide sequence ID" value="NZ_BAABGL010000034.1"/>
</dbReference>
<keyword evidence="3" id="KW-1185">Reference proteome</keyword>
<evidence type="ECO:0000256" key="1">
    <source>
        <dbReference type="SAM" id="Phobius"/>
    </source>
</evidence>
<evidence type="ECO:0000313" key="3">
    <source>
        <dbReference type="Proteomes" id="UP001500642"/>
    </source>
</evidence>
<sequence>MNPGQIITVIVATIVCIVAGSFVHGALRPVRVTATTDLAASPAEVWAVLADTSAYHEWNPSIIESSGTVAEGERLDNTVVFGDGTMRFTPRVLVADPGRELTWRGSTAVPGLAEGTHSFVLSPLPDGGTRLTQEETFVGALVPWTTGMLRAMEPEFVAVNTAIGERAAQLQQSRP</sequence>
<proteinExistence type="predicted"/>
<evidence type="ECO:0000313" key="2">
    <source>
        <dbReference type="EMBL" id="GAA4394677.1"/>
    </source>
</evidence>
<dbReference type="Pfam" id="PF10604">
    <property type="entry name" value="Polyketide_cyc2"/>
    <property type="match status" value="1"/>
</dbReference>
<dbReference type="PANTHER" id="PTHR36166">
    <property type="entry name" value="CHROMOSOME 9, WHOLE GENOME SHOTGUN SEQUENCE"/>
    <property type="match status" value="1"/>
</dbReference>
<feature type="transmembrane region" description="Helical" evidence="1">
    <location>
        <begin position="6"/>
        <end position="27"/>
    </location>
</feature>
<protein>
    <submittedName>
        <fullName evidence="2">SRPBCC domain-containing protein</fullName>
    </submittedName>
</protein>
<dbReference type="Gene3D" id="3.30.530.20">
    <property type="match status" value="1"/>
</dbReference>
<dbReference type="SUPFAM" id="SSF55961">
    <property type="entry name" value="Bet v1-like"/>
    <property type="match status" value="1"/>
</dbReference>
<dbReference type="PANTHER" id="PTHR36166:SF1">
    <property type="entry name" value="SRPBCC DOMAIN-CONTAINING PROTEIN"/>
    <property type="match status" value="1"/>
</dbReference>
<keyword evidence="1" id="KW-1133">Transmembrane helix</keyword>
<organism evidence="2 3">
    <name type="scientific">Brevibacterium pityocampae</name>
    <dbReference type="NCBI Taxonomy" id="506594"/>
    <lineage>
        <taxon>Bacteria</taxon>
        <taxon>Bacillati</taxon>
        <taxon>Actinomycetota</taxon>
        <taxon>Actinomycetes</taxon>
        <taxon>Micrococcales</taxon>
        <taxon>Brevibacteriaceae</taxon>
        <taxon>Brevibacterium</taxon>
    </lineage>
</organism>
<accession>A0ABP8JQI5</accession>
<comment type="caution">
    <text evidence="2">The sequence shown here is derived from an EMBL/GenBank/DDBJ whole genome shotgun (WGS) entry which is preliminary data.</text>
</comment>
<dbReference type="InterPro" id="IPR019587">
    <property type="entry name" value="Polyketide_cyclase/dehydratase"/>
</dbReference>
<dbReference type="InterPro" id="IPR023393">
    <property type="entry name" value="START-like_dom_sf"/>
</dbReference>